<dbReference type="EMBL" id="GL376624">
    <property type="status" value="NOT_ANNOTATED_CDS"/>
    <property type="molecule type" value="Genomic_DNA"/>
</dbReference>
<dbReference type="SMART" id="SM00487">
    <property type="entry name" value="DEXDc"/>
    <property type="match status" value="1"/>
</dbReference>
<reference evidence="7" key="1">
    <citation type="journal article" date="2010" name="Genome Biol.">
        <title>Genome sequence of the necrotrophic plant pathogen Pythium ultimum reveals original pathogenicity mechanisms and effector repertoire.</title>
        <authorList>
            <person name="Levesque C.A."/>
            <person name="Brouwer H."/>
            <person name="Cano L."/>
            <person name="Hamilton J.P."/>
            <person name="Holt C."/>
            <person name="Huitema E."/>
            <person name="Raffaele S."/>
            <person name="Robideau G.P."/>
            <person name="Thines M."/>
            <person name="Win J."/>
            <person name="Zerillo M.M."/>
            <person name="Beakes G.W."/>
            <person name="Boore J.L."/>
            <person name="Busam D."/>
            <person name="Dumas B."/>
            <person name="Ferriera S."/>
            <person name="Fuerstenberg S.I."/>
            <person name="Gachon C.M."/>
            <person name="Gaulin E."/>
            <person name="Govers F."/>
            <person name="Grenville-Briggs L."/>
            <person name="Horner N."/>
            <person name="Hostetler J."/>
            <person name="Jiang R.H."/>
            <person name="Johnson J."/>
            <person name="Krajaejun T."/>
            <person name="Lin H."/>
            <person name="Meijer H.J."/>
            <person name="Moore B."/>
            <person name="Morris P."/>
            <person name="Phuntmart V."/>
            <person name="Puiu D."/>
            <person name="Shetty J."/>
            <person name="Stajich J.E."/>
            <person name="Tripathy S."/>
            <person name="Wawra S."/>
            <person name="van West P."/>
            <person name="Whitty B.R."/>
            <person name="Coutinho P.M."/>
            <person name="Henrissat B."/>
            <person name="Martin F."/>
            <person name="Thomas P.D."/>
            <person name="Tyler B.M."/>
            <person name="De Vries R.P."/>
            <person name="Kamoun S."/>
            <person name="Yandell M."/>
            <person name="Tisserat N."/>
            <person name="Buell C.R."/>
        </authorList>
    </citation>
    <scope>NUCLEOTIDE SEQUENCE</scope>
    <source>
        <strain evidence="7">DAOM:BR144</strain>
    </source>
</reference>
<reference evidence="6" key="3">
    <citation type="submission" date="2015-02" db="UniProtKB">
        <authorList>
            <consortium name="EnsemblProtists"/>
        </authorList>
    </citation>
    <scope>IDENTIFICATION</scope>
    <source>
        <strain evidence="6">DAOM BR144</strain>
    </source>
</reference>
<dbReference type="Gene3D" id="3.40.50.300">
    <property type="entry name" value="P-loop containing nucleotide triphosphate hydrolases"/>
    <property type="match status" value="1"/>
</dbReference>
<dbReference type="InterPro" id="IPR000330">
    <property type="entry name" value="SNF2_N"/>
</dbReference>
<protein>
    <recommendedName>
        <fullName evidence="5">Helicase C-terminal domain-containing protein</fullName>
    </recommendedName>
</protein>
<dbReference type="Gene3D" id="3.40.50.10810">
    <property type="entry name" value="Tandem AAA-ATPase domain"/>
    <property type="match status" value="1"/>
</dbReference>
<keyword evidence="2" id="KW-0378">Hydrolase</keyword>
<dbReference type="CDD" id="cd18793">
    <property type="entry name" value="SF2_C_SNF"/>
    <property type="match status" value="1"/>
</dbReference>
<dbReference type="eggNOG" id="KOG0298">
    <property type="taxonomic scope" value="Eukaryota"/>
</dbReference>
<dbReference type="Pfam" id="PF00271">
    <property type="entry name" value="Helicase_C"/>
    <property type="match status" value="1"/>
</dbReference>
<evidence type="ECO:0000256" key="1">
    <source>
        <dbReference type="ARBA" id="ARBA00022741"/>
    </source>
</evidence>
<dbReference type="SMART" id="SM00490">
    <property type="entry name" value="HELICc"/>
    <property type="match status" value="1"/>
</dbReference>
<dbReference type="STRING" id="431595.K3WYH8"/>
<dbReference type="GO" id="GO:0006281">
    <property type="term" value="P:DNA repair"/>
    <property type="evidence" value="ECO:0007669"/>
    <property type="project" value="TreeGrafter"/>
</dbReference>
<evidence type="ECO:0000259" key="5">
    <source>
        <dbReference type="PROSITE" id="PS51194"/>
    </source>
</evidence>
<dbReference type="GO" id="GO:0016787">
    <property type="term" value="F:hydrolase activity"/>
    <property type="evidence" value="ECO:0007669"/>
    <property type="project" value="UniProtKB-KW"/>
</dbReference>
<dbReference type="SUPFAM" id="SSF52540">
    <property type="entry name" value="P-loop containing nucleoside triphosphate hydrolases"/>
    <property type="match status" value="2"/>
</dbReference>
<dbReference type="OMA" id="ARQSCVH"/>
<dbReference type="VEuPathDB" id="FungiDB:PYU1_G010007"/>
<dbReference type="InterPro" id="IPR038718">
    <property type="entry name" value="SNF2-like_sf"/>
</dbReference>
<dbReference type="InParanoid" id="K3WYH8"/>
<evidence type="ECO:0000256" key="2">
    <source>
        <dbReference type="ARBA" id="ARBA00022801"/>
    </source>
</evidence>
<dbReference type="InterPro" id="IPR049730">
    <property type="entry name" value="SNF2/RAD54-like_C"/>
</dbReference>
<dbReference type="PANTHER" id="PTHR45626">
    <property type="entry name" value="TRANSCRIPTION TERMINATION FACTOR 2-RELATED"/>
    <property type="match status" value="1"/>
</dbReference>
<organism evidence="6 7">
    <name type="scientific">Globisporangium ultimum (strain ATCC 200006 / CBS 805.95 / DAOM BR144)</name>
    <name type="common">Pythium ultimum</name>
    <dbReference type="NCBI Taxonomy" id="431595"/>
    <lineage>
        <taxon>Eukaryota</taxon>
        <taxon>Sar</taxon>
        <taxon>Stramenopiles</taxon>
        <taxon>Oomycota</taxon>
        <taxon>Peronosporomycetes</taxon>
        <taxon>Pythiales</taxon>
        <taxon>Pythiaceae</taxon>
        <taxon>Globisporangium</taxon>
    </lineage>
</organism>
<evidence type="ECO:0000313" key="7">
    <source>
        <dbReference type="Proteomes" id="UP000019132"/>
    </source>
</evidence>
<evidence type="ECO:0000313" key="6">
    <source>
        <dbReference type="EnsemblProtists" id="PYU1_T010027"/>
    </source>
</evidence>
<proteinExistence type="predicted"/>
<evidence type="ECO:0000256" key="3">
    <source>
        <dbReference type="ARBA" id="ARBA00022840"/>
    </source>
</evidence>
<keyword evidence="3" id="KW-0067">ATP-binding</keyword>
<dbReference type="HOGENOM" id="CLU_319717_0_0_1"/>
<feature type="domain" description="Helicase C-terminal" evidence="5">
    <location>
        <begin position="616"/>
        <end position="777"/>
    </location>
</feature>
<dbReference type="InterPro" id="IPR001650">
    <property type="entry name" value="Helicase_C-like"/>
</dbReference>
<dbReference type="Pfam" id="PF00176">
    <property type="entry name" value="SNF2-rel_dom"/>
    <property type="match status" value="1"/>
</dbReference>
<feature type="compositionally biased region" description="Low complexity" evidence="4">
    <location>
        <begin position="803"/>
        <end position="814"/>
    </location>
</feature>
<dbReference type="Proteomes" id="UP000019132">
    <property type="component" value="Unassembled WGS sequence"/>
</dbReference>
<dbReference type="EnsemblProtists" id="PYU1_T010027">
    <property type="protein sequence ID" value="PYU1_T010027"/>
    <property type="gene ID" value="PYU1_G010007"/>
</dbReference>
<dbReference type="GO" id="GO:0005524">
    <property type="term" value="F:ATP binding"/>
    <property type="evidence" value="ECO:0007669"/>
    <property type="project" value="UniProtKB-KW"/>
</dbReference>
<dbReference type="InterPro" id="IPR027417">
    <property type="entry name" value="P-loop_NTPase"/>
</dbReference>
<dbReference type="PROSITE" id="PS51194">
    <property type="entry name" value="HELICASE_CTER"/>
    <property type="match status" value="1"/>
</dbReference>
<dbReference type="GO" id="GO:0008094">
    <property type="term" value="F:ATP-dependent activity, acting on DNA"/>
    <property type="evidence" value="ECO:0007669"/>
    <property type="project" value="TreeGrafter"/>
</dbReference>
<keyword evidence="1" id="KW-0547">Nucleotide-binding</keyword>
<name>K3WYH8_GLOUD</name>
<keyword evidence="7" id="KW-1185">Reference proteome</keyword>
<sequence>MAPRGPRRKSTGQVSITSYLNSVQCSVEENVQFKVPFLPLTSPEEPTPSVFRTDVPLYAHQRRSLYRMVQIESRHAAVAKFNFGMLDYYSKGGCLADAIGMGKTATMLALIVSEPVNVEKGGNLLIAPSHLLAQWEMEVQKFVQPGEIQVVVGLRKYLSMDRSEISNRTLVLVGVEEAVASRSYYYHYHKIYPRGIGTQGRPMHVDIDALMEYQDAAKFVSKAYSGLVWVTQLHLPEKPWRRVIFEEVQDLVLPGKESQDCFIQLTHKCENVWLITATPFPEKAESIYANNQLLGFKRLRLLPHDPAFDEIKRKLYLRNCAQVKQDAITNKIKVNETYVSVKLHPRELLLYKIEQVLAASKADAAFDLSDDTASTAKPASNTVQDERALATADGASSPSFHLWTEKYDTARQSCVHVGISDRILDRERVRKEGQAMPTSVKVKSPTEVYKNEKYHLHRQLAVATMRKKEVDVMETATRNTVAICRAIQNQVYSSVAQCFENMEASQLDELFDRSGETKDGFRMLRSHYGGSKTFFEPVELILYHQDEIEDYLRKYWDSQPQIARLASIMESTLNERCPRARTLVNEQLESLKECIALKEAEEGRQSGAEIPFYGTKITHLVEYLSRLKRIKVVVFTMWAAALKVVEEALLKNNISCAKFLQHQSSEVKSSHVLSFLTGDTEVLLLNSLTSASGINLQVASHVIFLDPVGYSAAQASTLEQQAIGRVLRMGQTNNEVFVVRFVAEQTLEATLYDEIHATSEKTRTADDSFFNGEQEAGDAYVCADFDKPIRRIVRMEVRSANSGVAASDASSGDATVNKKPEDDEEIEIAGAMSLEEAINQRVEAAAAVGVVFDLTEDANEDIATQLQAAAQADSAEKEEASRRKRRRVSAPGAVESAHIAAIDPFEAVRIKHERSHP</sequence>
<accession>K3WYH8</accession>
<feature type="region of interest" description="Disordered" evidence="4">
    <location>
        <begin position="803"/>
        <end position="822"/>
    </location>
</feature>
<dbReference type="AlphaFoldDB" id="K3WYH8"/>
<dbReference type="GO" id="GO:0005634">
    <property type="term" value="C:nucleus"/>
    <property type="evidence" value="ECO:0007669"/>
    <property type="project" value="TreeGrafter"/>
</dbReference>
<dbReference type="InterPro" id="IPR014001">
    <property type="entry name" value="Helicase_ATP-bd"/>
</dbReference>
<dbReference type="PANTHER" id="PTHR45626:SF22">
    <property type="entry name" value="DNA REPAIR PROTEIN RAD5"/>
    <property type="match status" value="1"/>
</dbReference>
<reference evidence="7" key="2">
    <citation type="submission" date="2010-04" db="EMBL/GenBank/DDBJ databases">
        <authorList>
            <person name="Buell R."/>
            <person name="Hamilton J."/>
            <person name="Hostetler J."/>
        </authorList>
    </citation>
    <scope>NUCLEOTIDE SEQUENCE [LARGE SCALE GENOMIC DNA]</scope>
    <source>
        <strain evidence="7">DAOM:BR144</strain>
    </source>
</reference>
<feature type="region of interest" description="Disordered" evidence="4">
    <location>
        <begin position="870"/>
        <end position="895"/>
    </location>
</feature>
<evidence type="ECO:0000256" key="4">
    <source>
        <dbReference type="SAM" id="MobiDB-lite"/>
    </source>
</evidence>
<dbReference type="InterPro" id="IPR050628">
    <property type="entry name" value="SNF2_RAD54_helicase_TF"/>
</dbReference>